<feature type="repeat" description="ANK" evidence="1">
    <location>
        <begin position="104"/>
        <end position="126"/>
    </location>
</feature>
<feature type="transmembrane region" description="Helical" evidence="2">
    <location>
        <begin position="427"/>
        <end position="447"/>
    </location>
</feature>
<dbReference type="Pfam" id="PF12796">
    <property type="entry name" value="Ank_2"/>
    <property type="match status" value="2"/>
</dbReference>
<dbReference type="SUPFAM" id="SSF48403">
    <property type="entry name" value="Ankyrin repeat"/>
    <property type="match status" value="1"/>
</dbReference>
<dbReference type="Pfam" id="PF13962">
    <property type="entry name" value="PGG"/>
    <property type="match status" value="1"/>
</dbReference>
<keyword evidence="2" id="KW-0472">Membrane</keyword>
<feature type="transmembrane region" description="Helical" evidence="2">
    <location>
        <begin position="344"/>
        <end position="363"/>
    </location>
</feature>
<gene>
    <name evidence="4" type="ORF">TEA_008441</name>
</gene>
<comment type="caution">
    <text evidence="4">The sequence shown here is derived from an EMBL/GenBank/DDBJ whole genome shotgun (WGS) entry which is preliminary data.</text>
</comment>
<dbReference type="EMBL" id="SDRB02000553">
    <property type="protein sequence ID" value="THG23018.1"/>
    <property type="molecule type" value="Genomic_DNA"/>
</dbReference>
<dbReference type="STRING" id="542762.A0A4S4F0S8"/>
<evidence type="ECO:0000259" key="3">
    <source>
        <dbReference type="Pfam" id="PF13962"/>
    </source>
</evidence>
<accession>A0A4S4F0S8</accession>
<evidence type="ECO:0000313" key="5">
    <source>
        <dbReference type="Proteomes" id="UP000306102"/>
    </source>
</evidence>
<dbReference type="PANTHER" id="PTHR24128">
    <property type="entry name" value="HOMEOBOX PROTEIN WARIAI"/>
    <property type="match status" value="1"/>
</dbReference>
<dbReference type="Proteomes" id="UP000306102">
    <property type="component" value="Unassembled WGS sequence"/>
</dbReference>
<feature type="transmembrane region" description="Helical" evidence="2">
    <location>
        <begin position="390"/>
        <end position="420"/>
    </location>
</feature>
<dbReference type="AlphaFoldDB" id="A0A4S4F0S8"/>
<name>A0A4S4F0S8_CAMSN</name>
<keyword evidence="5" id="KW-1185">Reference proteome</keyword>
<feature type="repeat" description="ANK" evidence="1">
    <location>
        <begin position="241"/>
        <end position="265"/>
    </location>
</feature>
<dbReference type="PROSITE" id="PS50297">
    <property type="entry name" value="ANK_REP_REGION"/>
    <property type="match status" value="3"/>
</dbReference>
<proteinExistence type="predicted"/>
<dbReference type="Pfam" id="PF00023">
    <property type="entry name" value="Ank"/>
    <property type="match status" value="1"/>
</dbReference>
<keyword evidence="2" id="KW-1133">Transmembrane helix</keyword>
<evidence type="ECO:0000313" key="4">
    <source>
        <dbReference type="EMBL" id="THG23018.1"/>
    </source>
</evidence>
<dbReference type="InterPro" id="IPR036770">
    <property type="entry name" value="Ankyrin_rpt-contain_sf"/>
</dbReference>
<feature type="repeat" description="ANK" evidence="1">
    <location>
        <begin position="70"/>
        <end position="91"/>
    </location>
</feature>
<feature type="transmembrane region" description="Helical" evidence="2">
    <location>
        <begin position="453"/>
        <end position="473"/>
    </location>
</feature>
<sequence>MDESLIGAAQTGDVETLYNLIQGDPFVLDKIDQVPFVDTPLHVAISANQTHFAKEIASLQPSFVVKLNQYGYSPIHLASMVGQAEIVKELITIDPKLRLLKGREKTTPLHCATMAGHTDVINLLLDGCPQSLVELTIWNETALHLAVKSNQLEAFKLLFEWLQKLQNIEVGASAILLALESAKLQRLGMQLKLARFLDKKEVERLWCSFACSKREVEDFKIIKDGLEKIKREEVLNWKDKEGNTILHLATFTKQYEIIKILLSKNPAPGTQLDVNAVNGNNQTALDILFQLRREKEDKEIETILRQAGTVTAGQIITPPPSTTTTTPPKTFELKGHPPPINSNNIMIIASILLAITCFLTGVYPPGGVWQYDYKSSFNTTTTTEYKAGTAIMAASTISVFFMFFNLFGFFASLLIICVLIKGSPLRWLFVGVVAAFSTAYLLALALITPDEKLPTILNIFFSTLAMFVFPLAMEAWIHCKKCKGSHVTNGEVRVKGKVVTPHGLLA</sequence>
<evidence type="ECO:0000256" key="1">
    <source>
        <dbReference type="PROSITE-ProRule" id="PRU00023"/>
    </source>
</evidence>
<dbReference type="InterPro" id="IPR026961">
    <property type="entry name" value="PGG_dom"/>
</dbReference>
<dbReference type="Gene3D" id="1.25.40.20">
    <property type="entry name" value="Ankyrin repeat-containing domain"/>
    <property type="match status" value="2"/>
</dbReference>
<keyword evidence="2" id="KW-0812">Transmembrane</keyword>
<organism evidence="4 5">
    <name type="scientific">Camellia sinensis var. sinensis</name>
    <name type="common">China tea</name>
    <dbReference type="NCBI Taxonomy" id="542762"/>
    <lineage>
        <taxon>Eukaryota</taxon>
        <taxon>Viridiplantae</taxon>
        <taxon>Streptophyta</taxon>
        <taxon>Embryophyta</taxon>
        <taxon>Tracheophyta</taxon>
        <taxon>Spermatophyta</taxon>
        <taxon>Magnoliopsida</taxon>
        <taxon>eudicotyledons</taxon>
        <taxon>Gunneridae</taxon>
        <taxon>Pentapetalae</taxon>
        <taxon>asterids</taxon>
        <taxon>Ericales</taxon>
        <taxon>Theaceae</taxon>
        <taxon>Camellia</taxon>
    </lineage>
</organism>
<dbReference type="SMART" id="SM00248">
    <property type="entry name" value="ANK"/>
    <property type="match status" value="5"/>
</dbReference>
<dbReference type="InterPro" id="IPR002110">
    <property type="entry name" value="Ankyrin_rpt"/>
</dbReference>
<keyword evidence="1" id="KW-0040">ANK repeat</keyword>
<reference evidence="4 5" key="1">
    <citation type="journal article" date="2018" name="Proc. Natl. Acad. Sci. U.S.A.">
        <title>Draft genome sequence of Camellia sinensis var. sinensis provides insights into the evolution of the tea genome and tea quality.</title>
        <authorList>
            <person name="Wei C."/>
            <person name="Yang H."/>
            <person name="Wang S."/>
            <person name="Zhao J."/>
            <person name="Liu C."/>
            <person name="Gao L."/>
            <person name="Xia E."/>
            <person name="Lu Y."/>
            <person name="Tai Y."/>
            <person name="She G."/>
            <person name="Sun J."/>
            <person name="Cao H."/>
            <person name="Tong W."/>
            <person name="Gao Q."/>
            <person name="Li Y."/>
            <person name="Deng W."/>
            <person name="Jiang X."/>
            <person name="Wang W."/>
            <person name="Chen Q."/>
            <person name="Zhang S."/>
            <person name="Li H."/>
            <person name="Wu J."/>
            <person name="Wang P."/>
            <person name="Li P."/>
            <person name="Shi C."/>
            <person name="Zheng F."/>
            <person name="Jian J."/>
            <person name="Huang B."/>
            <person name="Shan D."/>
            <person name="Shi M."/>
            <person name="Fang C."/>
            <person name="Yue Y."/>
            <person name="Li F."/>
            <person name="Li D."/>
            <person name="Wei S."/>
            <person name="Han B."/>
            <person name="Jiang C."/>
            <person name="Yin Y."/>
            <person name="Xia T."/>
            <person name="Zhang Z."/>
            <person name="Bennetzen J.L."/>
            <person name="Zhao S."/>
            <person name="Wan X."/>
        </authorList>
    </citation>
    <scope>NUCLEOTIDE SEQUENCE [LARGE SCALE GENOMIC DNA]</scope>
    <source>
        <strain evidence="5">cv. Shuchazao</strain>
        <tissue evidence="4">Leaf</tissue>
    </source>
</reference>
<dbReference type="PANTHER" id="PTHR24128:SF24">
    <property type="entry name" value="ANKYRIN REPEAT PROTEIN"/>
    <property type="match status" value="1"/>
</dbReference>
<evidence type="ECO:0000256" key="2">
    <source>
        <dbReference type="SAM" id="Phobius"/>
    </source>
</evidence>
<protein>
    <recommendedName>
        <fullName evidence="3">PGG domain-containing protein</fullName>
    </recommendedName>
</protein>
<feature type="domain" description="PGG" evidence="3">
    <location>
        <begin position="342"/>
        <end position="421"/>
    </location>
</feature>
<dbReference type="PROSITE" id="PS50088">
    <property type="entry name" value="ANK_REPEAT"/>
    <property type="match status" value="3"/>
</dbReference>